<gene>
    <name evidence="2" type="ORF">MM415A00821_0002</name>
    <name evidence="1" type="ORF">MM415B01315_0031</name>
</gene>
<evidence type="ECO:0000313" key="2">
    <source>
        <dbReference type="EMBL" id="QJA79880.1"/>
    </source>
</evidence>
<evidence type="ECO:0000313" key="1">
    <source>
        <dbReference type="EMBL" id="QJA59322.1"/>
    </source>
</evidence>
<dbReference type="EMBL" id="MT141364">
    <property type="protein sequence ID" value="QJA59322.1"/>
    <property type="molecule type" value="Genomic_DNA"/>
</dbReference>
<name>A0A6M3IS98_9ZZZZ</name>
<accession>A0A6M3IS98</accession>
<dbReference type="AlphaFoldDB" id="A0A6M3IS98"/>
<protein>
    <submittedName>
        <fullName evidence="1">Uncharacterized protein</fullName>
    </submittedName>
</protein>
<dbReference type="EMBL" id="MT142398">
    <property type="protein sequence ID" value="QJA79880.1"/>
    <property type="molecule type" value="Genomic_DNA"/>
</dbReference>
<reference evidence="1" key="1">
    <citation type="submission" date="2020-03" db="EMBL/GenBank/DDBJ databases">
        <title>The deep terrestrial virosphere.</title>
        <authorList>
            <person name="Holmfeldt K."/>
            <person name="Nilsson E."/>
            <person name="Simone D."/>
            <person name="Lopez-Fernandez M."/>
            <person name="Wu X."/>
            <person name="de Brujin I."/>
            <person name="Lundin D."/>
            <person name="Andersson A."/>
            <person name="Bertilsson S."/>
            <person name="Dopson M."/>
        </authorList>
    </citation>
    <scope>NUCLEOTIDE SEQUENCE</scope>
    <source>
        <strain evidence="2">MM415A00821</strain>
        <strain evidence="1">MM415B01315</strain>
    </source>
</reference>
<proteinExistence type="predicted"/>
<sequence>MAKKVSELSKDERRELFDECSVHEPTYVGDDRPPIKGYGLCSSCIRAQLVSTQYGVRKASCDFMNIQLSTANPITECTDYFKRGGLSLRDMWNMATLIDGPQDKIGFKLEDKKDD</sequence>
<organism evidence="1">
    <name type="scientific">viral metagenome</name>
    <dbReference type="NCBI Taxonomy" id="1070528"/>
    <lineage>
        <taxon>unclassified sequences</taxon>
        <taxon>metagenomes</taxon>
        <taxon>organismal metagenomes</taxon>
    </lineage>
</organism>